<dbReference type="InterPro" id="IPR013098">
    <property type="entry name" value="Ig_I-set"/>
</dbReference>
<sequence>MFYKFLILFHVCTAFPLKCPEPAQWSIRARSHCPDPSKYFCLKNDLINGYSENCTVFDFLQPGRKNVLRGGLDADICSSERYQPWPITFYTNVSTNCIFLKSVCKEEGQVIYGKGNRNIDATCRCDYKRGYDFLVRTLNPCFCIPSKEDCSCYVKTCLNATGKLSPDYKCLNDDENITVSDCKPIIYERVITAANENKTENILTRQNISYKVQRNIVICLICIGLTIAFCIGVLMIQLSLEAFLYIVEPSSDIVLIEGDTVTLVYKLLINIFPNSFSKNDQVLPLIDKISKKEDGRWIILKIKNVSLDDVGVYCLEVAGQRSSLTNLVIRRSFIEEPPRDIQLVEGQTVELKYKLLNDRLTGTFLKNDLFLPALKNIEKFVDGVWKKIKITNITQKDVGMYCLEVAEHRSRLTKVVIKQTTATDSGTYYVKAENVEMEFSVTVKAIFKRRLIDITTMEGIDTKLECETVEENCHALWFKDDEEIDLPARMTIERTQGCLHTLSLAPTSVEDSGTYSIKINGATSIGKVYIKEMPETIKRMSIQDREEFLKAAKSGITKRHTIRVMIVGEKSVGKTCLLRRLMDEEIDDVESTDGINIERRKCQIDIETGKWHFHTAGQNPHGSPDHMEQFADCGFWDFAGQREFYATHQTFLSSNAVYLLVVDISKDFTNKTYNNMIEKEFDSIGEYIDFWLDNIHCYSRDDTNTSKHHNENNLLNPPVIIVGTGIDKLPEVGKQKMEFERNVSKILSGHAKRRHLRKIHYVSNTLPSDDKQEFKSLREDIVRHAKALTTWGENLPTRWVVLEKKLTRSHRNM</sequence>
<evidence type="ECO:0000259" key="8">
    <source>
        <dbReference type="PROSITE" id="PS51424"/>
    </source>
</evidence>
<proteinExistence type="predicted"/>
<dbReference type="Pfam" id="PF07679">
    <property type="entry name" value="I-set"/>
    <property type="match status" value="1"/>
</dbReference>
<keyword evidence="3" id="KW-0597">Phosphoprotein</keyword>
<dbReference type="InterPro" id="IPR013783">
    <property type="entry name" value="Ig-like_fold"/>
</dbReference>
<evidence type="ECO:0000313" key="9">
    <source>
        <dbReference type="EMBL" id="CAG2188075.1"/>
    </source>
</evidence>
<dbReference type="InterPro" id="IPR020859">
    <property type="entry name" value="ROC"/>
</dbReference>
<name>A0A8S3Q1T6_MYTED</name>
<dbReference type="Gene3D" id="3.40.50.300">
    <property type="entry name" value="P-loop containing nucleotide triphosphate hydrolases"/>
    <property type="match status" value="1"/>
</dbReference>
<dbReference type="Pfam" id="PF08477">
    <property type="entry name" value="Roc"/>
    <property type="match status" value="1"/>
</dbReference>
<dbReference type="InterPro" id="IPR052385">
    <property type="entry name" value="Obscurin/Obscurin-like_Reg"/>
</dbReference>
<keyword evidence="4" id="KW-0677">Repeat</keyword>
<gene>
    <name evidence="9" type="ORF">MEDL_3517</name>
</gene>
<evidence type="ECO:0000256" key="7">
    <source>
        <dbReference type="SAM" id="Phobius"/>
    </source>
</evidence>
<comment type="caution">
    <text evidence="9">The sequence shown here is derived from an EMBL/GenBank/DDBJ whole genome shotgun (WGS) entry which is preliminary data.</text>
</comment>
<protein>
    <recommendedName>
        <fullName evidence="8">Roc domain-containing protein</fullName>
    </recommendedName>
</protein>
<dbReference type="PROSITE" id="PS51419">
    <property type="entry name" value="RAB"/>
    <property type="match status" value="1"/>
</dbReference>
<dbReference type="InterPro" id="IPR027417">
    <property type="entry name" value="P-loop_NTPase"/>
</dbReference>
<dbReference type="PANTHER" id="PTHR35971">
    <property type="entry name" value="SI:DKEY-31G6.6"/>
    <property type="match status" value="1"/>
</dbReference>
<evidence type="ECO:0000256" key="5">
    <source>
        <dbReference type="ARBA" id="ARBA00022741"/>
    </source>
</evidence>
<dbReference type="InterPro" id="IPR003599">
    <property type="entry name" value="Ig_sub"/>
</dbReference>
<dbReference type="Gene3D" id="2.60.40.10">
    <property type="entry name" value="Immunoglobulins"/>
    <property type="match status" value="3"/>
</dbReference>
<keyword evidence="7" id="KW-0472">Membrane</keyword>
<dbReference type="SMART" id="SM00409">
    <property type="entry name" value="IG"/>
    <property type="match status" value="3"/>
</dbReference>
<evidence type="ECO:0000313" key="10">
    <source>
        <dbReference type="Proteomes" id="UP000683360"/>
    </source>
</evidence>
<dbReference type="OrthoDB" id="10252328at2759"/>
<dbReference type="PROSITE" id="PS51424">
    <property type="entry name" value="ROC"/>
    <property type="match status" value="1"/>
</dbReference>
<organism evidence="9 10">
    <name type="scientific">Mytilus edulis</name>
    <name type="common">Blue mussel</name>
    <dbReference type="NCBI Taxonomy" id="6550"/>
    <lineage>
        <taxon>Eukaryota</taxon>
        <taxon>Metazoa</taxon>
        <taxon>Spiralia</taxon>
        <taxon>Lophotrochozoa</taxon>
        <taxon>Mollusca</taxon>
        <taxon>Bivalvia</taxon>
        <taxon>Autobranchia</taxon>
        <taxon>Pteriomorphia</taxon>
        <taxon>Mytilida</taxon>
        <taxon>Mytiloidea</taxon>
        <taxon>Mytilidae</taxon>
        <taxon>Mytilinae</taxon>
        <taxon>Mytilus</taxon>
    </lineage>
</organism>
<dbReference type="GO" id="GO:0005737">
    <property type="term" value="C:cytoplasm"/>
    <property type="evidence" value="ECO:0007669"/>
    <property type="project" value="UniProtKB-SubCell"/>
</dbReference>
<feature type="transmembrane region" description="Helical" evidence="7">
    <location>
        <begin position="215"/>
        <end position="240"/>
    </location>
</feature>
<comment type="subcellular location">
    <subcellularLocation>
        <location evidence="1">Cytoplasm</location>
    </subcellularLocation>
</comment>
<evidence type="ECO:0000256" key="1">
    <source>
        <dbReference type="ARBA" id="ARBA00004496"/>
    </source>
</evidence>
<keyword evidence="7" id="KW-0812">Transmembrane</keyword>
<keyword evidence="2" id="KW-0963">Cytoplasm</keyword>
<evidence type="ECO:0000256" key="6">
    <source>
        <dbReference type="ARBA" id="ARBA00023157"/>
    </source>
</evidence>
<dbReference type="GO" id="GO:0000166">
    <property type="term" value="F:nucleotide binding"/>
    <property type="evidence" value="ECO:0007669"/>
    <property type="project" value="UniProtKB-KW"/>
</dbReference>
<evidence type="ECO:0000256" key="2">
    <source>
        <dbReference type="ARBA" id="ARBA00022490"/>
    </source>
</evidence>
<dbReference type="SUPFAM" id="SSF48726">
    <property type="entry name" value="Immunoglobulin"/>
    <property type="match status" value="3"/>
</dbReference>
<accession>A0A8S3Q1T6</accession>
<evidence type="ECO:0000256" key="3">
    <source>
        <dbReference type="ARBA" id="ARBA00022553"/>
    </source>
</evidence>
<feature type="domain" description="Roc" evidence="8">
    <location>
        <begin position="555"/>
        <end position="788"/>
    </location>
</feature>
<dbReference type="AlphaFoldDB" id="A0A8S3Q1T6"/>
<keyword evidence="7" id="KW-1133">Transmembrane helix</keyword>
<dbReference type="SUPFAM" id="SSF52540">
    <property type="entry name" value="P-loop containing nucleoside triphosphate hydrolases"/>
    <property type="match status" value="1"/>
</dbReference>
<keyword evidence="10" id="KW-1185">Reference proteome</keyword>
<dbReference type="PANTHER" id="PTHR35971:SF5">
    <property type="entry name" value="OBSCURIN LIKE CYTOSKELETAL ADAPTOR 1"/>
    <property type="match status" value="1"/>
</dbReference>
<dbReference type="EMBL" id="CAJPWZ010000195">
    <property type="protein sequence ID" value="CAG2188075.1"/>
    <property type="molecule type" value="Genomic_DNA"/>
</dbReference>
<evidence type="ECO:0000256" key="4">
    <source>
        <dbReference type="ARBA" id="ARBA00022737"/>
    </source>
</evidence>
<dbReference type="InterPro" id="IPR036179">
    <property type="entry name" value="Ig-like_dom_sf"/>
</dbReference>
<keyword evidence="6" id="KW-1015">Disulfide bond</keyword>
<reference evidence="9" key="1">
    <citation type="submission" date="2021-03" db="EMBL/GenBank/DDBJ databases">
        <authorList>
            <person name="Bekaert M."/>
        </authorList>
    </citation>
    <scope>NUCLEOTIDE SEQUENCE</scope>
</reference>
<keyword evidence="5" id="KW-0547">Nucleotide-binding</keyword>
<dbReference type="Proteomes" id="UP000683360">
    <property type="component" value="Unassembled WGS sequence"/>
</dbReference>